<feature type="transmembrane region" description="Helical" evidence="1">
    <location>
        <begin position="6"/>
        <end position="26"/>
    </location>
</feature>
<dbReference type="EMBL" id="JAGINY010000001">
    <property type="protein sequence ID" value="MBP2332276.1"/>
    <property type="molecule type" value="Genomic_DNA"/>
</dbReference>
<accession>A0ABS4U7Y0</accession>
<reference evidence="2 3" key="1">
    <citation type="submission" date="2021-03" db="EMBL/GenBank/DDBJ databases">
        <title>Sequencing the genomes of 1000 actinobacteria strains.</title>
        <authorList>
            <person name="Klenk H.-P."/>
        </authorList>
    </citation>
    <scope>NUCLEOTIDE SEQUENCE [LARGE SCALE GENOMIC DNA]</scope>
    <source>
        <strain evidence="2 3">DSM 44506</strain>
    </source>
</reference>
<keyword evidence="1" id="KW-0812">Transmembrane</keyword>
<keyword evidence="1" id="KW-1133">Transmembrane helix</keyword>
<comment type="caution">
    <text evidence="2">The sequence shown here is derived from an EMBL/GenBank/DDBJ whole genome shotgun (WGS) entry which is preliminary data.</text>
</comment>
<keyword evidence="1" id="KW-0472">Membrane</keyword>
<organism evidence="2 3">
    <name type="scientific">Corynebacterium freneyi</name>
    <dbReference type="NCBI Taxonomy" id="134034"/>
    <lineage>
        <taxon>Bacteria</taxon>
        <taxon>Bacillati</taxon>
        <taxon>Actinomycetota</taxon>
        <taxon>Actinomycetes</taxon>
        <taxon>Mycobacteriales</taxon>
        <taxon>Corynebacteriaceae</taxon>
        <taxon>Corynebacterium</taxon>
    </lineage>
</organism>
<keyword evidence="3" id="KW-1185">Reference proteome</keyword>
<sequence>MNEIDILGLVMFAVMAGAGLLLIWVARATASGKIKRNAVAGIRTRKTMASEEAWLAAHVRAKTPTLLAGVASLLGGVATLLPMGLNQMMVVVMVATGITFVLVAYGAIVGGQAADEVTSSGQA</sequence>
<name>A0ABS4U7Y0_9CORY</name>
<feature type="transmembrane region" description="Helical" evidence="1">
    <location>
        <begin position="89"/>
        <end position="108"/>
    </location>
</feature>
<dbReference type="Proteomes" id="UP001519305">
    <property type="component" value="Unassembled WGS sequence"/>
</dbReference>
<proteinExistence type="predicted"/>
<protein>
    <submittedName>
        <fullName evidence="2">Membrane protein</fullName>
    </submittedName>
</protein>
<dbReference type="InterPro" id="IPR025962">
    <property type="entry name" value="SdpI/YhfL"/>
</dbReference>
<evidence type="ECO:0000313" key="2">
    <source>
        <dbReference type="EMBL" id="MBP2332276.1"/>
    </source>
</evidence>
<dbReference type="RefSeq" id="WP_070519437.1">
    <property type="nucleotide sequence ID" value="NZ_CP047357.1"/>
</dbReference>
<feature type="transmembrane region" description="Helical" evidence="1">
    <location>
        <begin position="65"/>
        <end position="83"/>
    </location>
</feature>
<dbReference type="Pfam" id="PF13630">
    <property type="entry name" value="SdpI"/>
    <property type="match status" value="1"/>
</dbReference>
<evidence type="ECO:0000256" key="1">
    <source>
        <dbReference type="SAM" id="Phobius"/>
    </source>
</evidence>
<gene>
    <name evidence="2" type="ORF">JOF33_000975</name>
</gene>
<evidence type="ECO:0000313" key="3">
    <source>
        <dbReference type="Proteomes" id="UP001519305"/>
    </source>
</evidence>